<name>A0A3N0WXL1_9FLAO</name>
<protein>
    <submittedName>
        <fullName evidence="1">DUF935 family protein</fullName>
    </submittedName>
</protein>
<organism evidence="1 2">
    <name type="scientific">Kaistella daneshvariae</name>
    <dbReference type="NCBI Taxonomy" id="2487074"/>
    <lineage>
        <taxon>Bacteria</taxon>
        <taxon>Pseudomonadati</taxon>
        <taxon>Bacteroidota</taxon>
        <taxon>Flavobacteriia</taxon>
        <taxon>Flavobacteriales</taxon>
        <taxon>Weeksellaceae</taxon>
        <taxon>Chryseobacterium group</taxon>
        <taxon>Kaistella</taxon>
    </lineage>
</organism>
<reference evidence="2" key="1">
    <citation type="submission" date="2018-11" db="EMBL/GenBank/DDBJ databases">
        <title>Proposal to divide the Flavobacteriaceae and reorganize its genera based on Amino Acid Identity values calculated from whole genome sequences.</title>
        <authorList>
            <person name="Nicholson A.C."/>
            <person name="Gulvik C.A."/>
            <person name="Whitney A.M."/>
            <person name="Humrighouse B.W."/>
            <person name="Bell M."/>
            <person name="Holmes B."/>
            <person name="Steigerwalt A."/>
            <person name="Villarma A."/>
            <person name="Sheth M."/>
            <person name="Batra D."/>
            <person name="Pryor J."/>
            <person name="Bernardet J.-F."/>
            <person name="Hugo C."/>
            <person name="Kampfer P."/>
            <person name="Newman J."/>
            <person name="Mcquiston J.R."/>
        </authorList>
    </citation>
    <scope>NUCLEOTIDE SEQUENCE [LARGE SCALE GENOMIC DNA]</scope>
    <source>
        <strain evidence="2">H3056</strain>
    </source>
</reference>
<dbReference type="Pfam" id="PF06074">
    <property type="entry name" value="Portal_Mu"/>
    <property type="match status" value="1"/>
</dbReference>
<dbReference type="InterPro" id="IPR009279">
    <property type="entry name" value="Portal_Mu"/>
</dbReference>
<comment type="caution">
    <text evidence="1">The sequence shown here is derived from an EMBL/GenBank/DDBJ whole genome shotgun (WGS) entry which is preliminary data.</text>
</comment>
<accession>A0A3N0WXL1</accession>
<sequence length="410" mass="46827">MAFTQHHTHIGGNLVGNKISLSGNQSQDVKKVTKLMLDTMKTHRRLWRTELNDWQFARQARYNSEMPRNHFMQEVYEDIMMDGHLTGISENRTLRTTNKDYIICDEEGAKSDTHSKFIQDKTWFEDLLNYAHKSTYYGTSVVFLNDFHKGEISGVSLVDRGRTIPELGIILNDYGSNTGLQYRDYPDFLIECQMYDRIGLLEKAAPYTILKRHSWGSWDEFEELFGVPIRIAKIASQSDTVKNEVAGWLEEMGSAPYGVFPIGTEVEIKENSKGDAFNVFFKKLESLDKELSKLVVHQTMTTDSGSSRAQGSVHENTLGELVFADEKKILAILNDKLLPAMRANGYSIPEGYKFKVSQTKDPSAQIKIDGELMRSGYRLSKEYIEETYGVELDKVQDSEIQKTQDPAKKH</sequence>
<evidence type="ECO:0000313" key="2">
    <source>
        <dbReference type="Proteomes" id="UP000270224"/>
    </source>
</evidence>
<dbReference type="Proteomes" id="UP000270224">
    <property type="component" value="Unassembled WGS sequence"/>
</dbReference>
<dbReference type="EMBL" id="RJUG01000002">
    <property type="protein sequence ID" value="ROI09782.1"/>
    <property type="molecule type" value="Genomic_DNA"/>
</dbReference>
<evidence type="ECO:0000313" key="1">
    <source>
        <dbReference type="EMBL" id="ROI09782.1"/>
    </source>
</evidence>
<dbReference type="AlphaFoldDB" id="A0A3N0WXL1"/>
<reference evidence="2" key="2">
    <citation type="submission" date="2018-11" db="EMBL/GenBank/DDBJ databases">
        <title>Proposal to divide the Flavobacteriaceae and reorganize its genera based on Amino Acid Identity values calculated from whole genome sequences.</title>
        <authorList>
            <person name="Nicholson A.C."/>
            <person name="Gulvik C.A."/>
            <person name="Whitney A.M."/>
            <person name="Humrighouse B.W."/>
            <person name="Bell M."/>
            <person name="Holmens B."/>
            <person name="Steigerwalt A."/>
            <person name="Villarma A."/>
            <person name="Sheth M."/>
            <person name="Batra D."/>
            <person name="Pryor J."/>
            <person name="Bernardet J.-F."/>
            <person name="Hugo C."/>
            <person name="Kampfer P."/>
            <person name="Newman J."/>
            <person name="Mcquiston J.R."/>
        </authorList>
    </citation>
    <scope>NUCLEOTIDE SEQUENCE [LARGE SCALE GENOMIC DNA]</scope>
    <source>
        <strain evidence="2">H3056</strain>
    </source>
</reference>
<dbReference type="RefSeq" id="WP_123265035.1">
    <property type="nucleotide sequence ID" value="NZ_RJUG01000002.1"/>
</dbReference>
<proteinExistence type="predicted"/>
<gene>
    <name evidence="1" type="ORF">EGI11_03220</name>
</gene>
<dbReference type="OrthoDB" id="9797300at2"/>